<gene>
    <name evidence="1" type="ORF">LSALG_LOCUS13061</name>
</gene>
<sequence length="345" mass="39237">MSYESENTEGASSDEQDVPPFFQFLSETKISPLVSDDMEDQLGRCKDLFPLTQKVPSFSLSVWSSFDLCLQIRCLKMLKSLVLRSRSTQNILNHMQFIQQRGLHSRNKMAMEYIAKGWNALKEVDRVIDYCEPRDKRLIPHLNTAKDNFEMALEVDNSNTHARYWLSRLHLKYHVPGQCKAIGAALLVEAANMGDADAQYELGRNLRIENEGVDTDQEAFYYLEKAADQLQPDALYLLGAVYLTGDCVKKDVASAIWCFHRASEKDHAGAAIAYGSLLLRGYEVPTSLTKFNLIKNGRKLRKKTCEANPIQLAREQFENAARLGSDLGFRWLKRLEEEEKSLLAA</sequence>
<dbReference type="PANTHER" id="PTHR45500">
    <property type="entry name" value="OS02G0202600 PROTEIN"/>
    <property type="match status" value="1"/>
</dbReference>
<organism evidence="1 2">
    <name type="scientific">Lactuca saligna</name>
    <name type="common">Willowleaf lettuce</name>
    <dbReference type="NCBI Taxonomy" id="75948"/>
    <lineage>
        <taxon>Eukaryota</taxon>
        <taxon>Viridiplantae</taxon>
        <taxon>Streptophyta</taxon>
        <taxon>Embryophyta</taxon>
        <taxon>Tracheophyta</taxon>
        <taxon>Spermatophyta</taxon>
        <taxon>Magnoliopsida</taxon>
        <taxon>eudicotyledons</taxon>
        <taxon>Gunneridae</taxon>
        <taxon>Pentapetalae</taxon>
        <taxon>asterids</taxon>
        <taxon>campanulids</taxon>
        <taxon>Asterales</taxon>
        <taxon>Asteraceae</taxon>
        <taxon>Cichorioideae</taxon>
        <taxon>Cichorieae</taxon>
        <taxon>Lactucinae</taxon>
        <taxon>Lactuca</taxon>
    </lineage>
</organism>
<dbReference type="InterPro" id="IPR006597">
    <property type="entry name" value="Sel1-like"/>
</dbReference>
<dbReference type="Proteomes" id="UP001177003">
    <property type="component" value="Chromosome 2"/>
</dbReference>
<name>A0AA35YFB0_LACSI</name>
<dbReference type="Gene3D" id="1.25.40.10">
    <property type="entry name" value="Tetratricopeptide repeat domain"/>
    <property type="match status" value="1"/>
</dbReference>
<accession>A0AA35YFB0</accession>
<dbReference type="EMBL" id="OX465078">
    <property type="protein sequence ID" value="CAI9272879.1"/>
    <property type="molecule type" value="Genomic_DNA"/>
</dbReference>
<keyword evidence="2" id="KW-1185">Reference proteome</keyword>
<evidence type="ECO:0000313" key="1">
    <source>
        <dbReference type="EMBL" id="CAI9272879.1"/>
    </source>
</evidence>
<dbReference type="AlphaFoldDB" id="A0AA35YFB0"/>
<reference evidence="1" key="1">
    <citation type="submission" date="2023-04" db="EMBL/GenBank/DDBJ databases">
        <authorList>
            <person name="Vijverberg K."/>
            <person name="Xiong W."/>
            <person name="Schranz E."/>
        </authorList>
    </citation>
    <scope>NUCLEOTIDE SEQUENCE</scope>
</reference>
<dbReference type="SUPFAM" id="SSF81901">
    <property type="entry name" value="HCP-like"/>
    <property type="match status" value="1"/>
</dbReference>
<dbReference type="Pfam" id="PF08238">
    <property type="entry name" value="Sel1"/>
    <property type="match status" value="2"/>
</dbReference>
<protein>
    <submittedName>
        <fullName evidence="1">Uncharacterized protein</fullName>
    </submittedName>
</protein>
<proteinExistence type="predicted"/>
<dbReference type="PANTHER" id="PTHR45500:SF1">
    <property type="entry name" value="OS02G0202600 PROTEIN"/>
    <property type="match status" value="1"/>
</dbReference>
<dbReference type="SMART" id="SM00671">
    <property type="entry name" value="SEL1"/>
    <property type="match status" value="2"/>
</dbReference>
<evidence type="ECO:0000313" key="2">
    <source>
        <dbReference type="Proteomes" id="UP001177003"/>
    </source>
</evidence>
<dbReference type="InterPro" id="IPR011990">
    <property type="entry name" value="TPR-like_helical_dom_sf"/>
</dbReference>